<evidence type="ECO:0000256" key="3">
    <source>
        <dbReference type="ARBA" id="ARBA00023125"/>
    </source>
</evidence>
<dbReference type="InterPro" id="IPR036864">
    <property type="entry name" value="Zn2-C6_fun-type_DNA-bd_sf"/>
</dbReference>
<dbReference type="PROSITE" id="PS50048">
    <property type="entry name" value="ZN2_CY6_FUNGAL_2"/>
    <property type="match status" value="1"/>
</dbReference>
<dbReference type="SMART" id="SM00066">
    <property type="entry name" value="GAL4"/>
    <property type="match status" value="1"/>
</dbReference>
<dbReference type="PANTHER" id="PTHR47424">
    <property type="entry name" value="REGULATORY PROTEIN GAL4"/>
    <property type="match status" value="1"/>
</dbReference>
<feature type="region of interest" description="Disordered" evidence="6">
    <location>
        <begin position="125"/>
        <end position="154"/>
    </location>
</feature>
<evidence type="ECO:0000256" key="4">
    <source>
        <dbReference type="ARBA" id="ARBA00023163"/>
    </source>
</evidence>
<sequence>MLGASAEQSPSSGRSESRSSQFSAPRRSRAKHPGARKRAVYVEEACVSCKSRKIRCDGRLPCTPCDRRSFDCRYAKSHDQDPRGVNGQSSATSERRNPKSSSQVGLSELIGIVTQLQRKIAVLEQQQHESASEETTEQHFVEDGSGPSQNNQSIIQMPSPVFAGPTSADFSFRVAQIFLQQESGTQPERSWGNAELAASVSSNDDGDNSAQLPLTAVSSSLHGLKLQDTLRLIQIYHESVEMLHPLVDTESLQRMATSLFAVESHTASTELSAAIDIAHLKMAISIGLLAEGGGSSAVARKIHNDLIPVITNHIVGSTFTLGGQILFLLTAFYHLFQDDSRLASRYVVVASRIMVESGLHLKDIRRQYFPSEPEHARVLVVLCTCIYLDRQLNFNAGLPLSLKDTEIDIPEMDTMPPYLKAMTTYMRMGPRAWAAVTDERGQLKGRINNEDYEFVNWQVSRWEESLPRELRIRRDSPVVDQIDPQAPLDRGPLLLQFVLYLRANQFRIVIMRPLLFSTQTFNTNVAQVKDMTRLANDTIEMIVTADGTYGLYATQQPLFNLFLSSALSTLLLIYVHGSPAHGPAPDLDCLPAMDKTVQQGIEKGLKLLREYSLSRSSQRLSKKIASLLQRLGFSLSGFDKPTRIRDTHFDPLLGDNRVVMNSEQPSQDICPPQDFSGWNWTSVTGYDGVTSGGPFQYPGSNNHGFSALAPADLNQLPFSQGANQFNSDILLSFMNDFSN</sequence>
<dbReference type="CDD" id="cd12148">
    <property type="entry name" value="fungal_TF_MHR"/>
    <property type="match status" value="1"/>
</dbReference>
<dbReference type="Pfam" id="PF00172">
    <property type="entry name" value="Zn_clus"/>
    <property type="match status" value="1"/>
</dbReference>
<dbReference type="GO" id="GO:0006351">
    <property type="term" value="P:DNA-templated transcription"/>
    <property type="evidence" value="ECO:0007669"/>
    <property type="project" value="InterPro"/>
</dbReference>
<keyword evidence="4" id="KW-0804">Transcription</keyword>
<feature type="compositionally biased region" description="Basic residues" evidence="6">
    <location>
        <begin position="26"/>
        <end position="38"/>
    </location>
</feature>
<reference evidence="8" key="1">
    <citation type="journal article" date="2022" name="bioRxiv">
        <title>Deciphering the potential niche of two novel black yeast fungi from a biological soil crust based on their genomes, phenotypes, and melanin regulation.</title>
        <authorList>
            <consortium name="DOE Joint Genome Institute"/>
            <person name="Carr E.C."/>
            <person name="Barton Q."/>
            <person name="Grambo S."/>
            <person name="Sullivan M."/>
            <person name="Renfro C.M."/>
            <person name="Kuo A."/>
            <person name="Pangilinan J."/>
            <person name="Lipzen A."/>
            <person name="Keymanesh K."/>
            <person name="Savage E."/>
            <person name="Barry K."/>
            <person name="Grigoriev I.V."/>
            <person name="Riekhof W.R."/>
            <person name="Harris S.S."/>
        </authorList>
    </citation>
    <scope>NUCLEOTIDE SEQUENCE</scope>
    <source>
        <strain evidence="8">JF 03-4F</strain>
    </source>
</reference>
<keyword evidence="9" id="KW-1185">Reference proteome</keyword>
<feature type="compositionally biased region" description="Low complexity" evidence="6">
    <location>
        <begin position="1"/>
        <end position="25"/>
    </location>
</feature>
<evidence type="ECO:0000313" key="8">
    <source>
        <dbReference type="EMBL" id="KAI1616905.1"/>
    </source>
</evidence>
<dbReference type="AlphaFoldDB" id="A0AAN6E2D4"/>
<comment type="caution">
    <text evidence="8">The sequence shown here is derived from an EMBL/GenBank/DDBJ whole genome shotgun (WGS) entry which is preliminary data.</text>
</comment>
<organism evidence="8 9">
    <name type="scientific">Exophiala viscosa</name>
    <dbReference type="NCBI Taxonomy" id="2486360"/>
    <lineage>
        <taxon>Eukaryota</taxon>
        <taxon>Fungi</taxon>
        <taxon>Dikarya</taxon>
        <taxon>Ascomycota</taxon>
        <taxon>Pezizomycotina</taxon>
        <taxon>Eurotiomycetes</taxon>
        <taxon>Chaetothyriomycetidae</taxon>
        <taxon>Chaetothyriales</taxon>
        <taxon>Herpotrichiellaceae</taxon>
        <taxon>Exophiala</taxon>
    </lineage>
</organism>
<keyword evidence="5" id="KW-0539">Nucleus</keyword>
<feature type="region of interest" description="Disordered" evidence="6">
    <location>
        <begin position="1"/>
        <end position="38"/>
    </location>
</feature>
<feature type="domain" description="Zn(2)-C6 fungal-type" evidence="7">
    <location>
        <begin position="45"/>
        <end position="74"/>
    </location>
</feature>
<evidence type="ECO:0000256" key="2">
    <source>
        <dbReference type="ARBA" id="ARBA00023015"/>
    </source>
</evidence>
<gene>
    <name evidence="8" type="ORF">EDD36DRAFT_493325</name>
</gene>
<protein>
    <recommendedName>
        <fullName evidence="7">Zn(2)-C6 fungal-type domain-containing protein</fullName>
    </recommendedName>
</protein>
<dbReference type="InterPro" id="IPR051127">
    <property type="entry name" value="Fungal_SecMet_Regulators"/>
</dbReference>
<name>A0AAN6E2D4_9EURO</name>
<dbReference type="SUPFAM" id="SSF57701">
    <property type="entry name" value="Zn2/Cys6 DNA-binding domain"/>
    <property type="match status" value="1"/>
</dbReference>
<dbReference type="GO" id="GO:0000978">
    <property type="term" value="F:RNA polymerase II cis-regulatory region sequence-specific DNA binding"/>
    <property type="evidence" value="ECO:0007669"/>
    <property type="project" value="TreeGrafter"/>
</dbReference>
<feature type="compositionally biased region" description="Basic and acidic residues" evidence="6">
    <location>
        <begin position="126"/>
        <end position="142"/>
    </location>
</feature>
<keyword evidence="1" id="KW-0479">Metal-binding</keyword>
<dbReference type="PANTHER" id="PTHR47424:SF5">
    <property type="entry name" value="ZN(II)2CYS6 TRANSCRIPTION FACTOR (EUROFUNG)"/>
    <property type="match status" value="1"/>
</dbReference>
<keyword evidence="2" id="KW-0805">Transcription regulation</keyword>
<dbReference type="EMBL" id="MU404351">
    <property type="protein sequence ID" value="KAI1616905.1"/>
    <property type="molecule type" value="Genomic_DNA"/>
</dbReference>
<dbReference type="InterPro" id="IPR001138">
    <property type="entry name" value="Zn2Cys6_DnaBD"/>
</dbReference>
<dbReference type="GO" id="GO:0000981">
    <property type="term" value="F:DNA-binding transcription factor activity, RNA polymerase II-specific"/>
    <property type="evidence" value="ECO:0007669"/>
    <property type="project" value="InterPro"/>
</dbReference>
<accession>A0AAN6E2D4</accession>
<dbReference type="PROSITE" id="PS00463">
    <property type="entry name" value="ZN2_CY6_FUNGAL_1"/>
    <property type="match status" value="1"/>
</dbReference>
<dbReference type="InterPro" id="IPR007219">
    <property type="entry name" value="XnlR_reg_dom"/>
</dbReference>
<evidence type="ECO:0000256" key="6">
    <source>
        <dbReference type="SAM" id="MobiDB-lite"/>
    </source>
</evidence>
<dbReference type="Proteomes" id="UP001203852">
    <property type="component" value="Unassembled WGS sequence"/>
</dbReference>
<dbReference type="Gene3D" id="4.10.240.10">
    <property type="entry name" value="Zn(2)-C6 fungal-type DNA-binding domain"/>
    <property type="match status" value="1"/>
</dbReference>
<feature type="region of interest" description="Disordered" evidence="6">
    <location>
        <begin position="183"/>
        <end position="207"/>
    </location>
</feature>
<evidence type="ECO:0000256" key="1">
    <source>
        <dbReference type="ARBA" id="ARBA00022723"/>
    </source>
</evidence>
<proteinExistence type="predicted"/>
<evidence type="ECO:0000256" key="5">
    <source>
        <dbReference type="ARBA" id="ARBA00023242"/>
    </source>
</evidence>
<dbReference type="GO" id="GO:0000435">
    <property type="term" value="P:positive regulation of transcription from RNA polymerase II promoter by galactose"/>
    <property type="evidence" value="ECO:0007669"/>
    <property type="project" value="TreeGrafter"/>
</dbReference>
<dbReference type="GO" id="GO:0008270">
    <property type="term" value="F:zinc ion binding"/>
    <property type="evidence" value="ECO:0007669"/>
    <property type="project" value="InterPro"/>
</dbReference>
<dbReference type="GO" id="GO:0005634">
    <property type="term" value="C:nucleus"/>
    <property type="evidence" value="ECO:0007669"/>
    <property type="project" value="TreeGrafter"/>
</dbReference>
<dbReference type="CDD" id="cd00067">
    <property type="entry name" value="GAL4"/>
    <property type="match status" value="1"/>
</dbReference>
<feature type="region of interest" description="Disordered" evidence="6">
    <location>
        <begin position="76"/>
        <end position="105"/>
    </location>
</feature>
<evidence type="ECO:0000259" key="7">
    <source>
        <dbReference type="PROSITE" id="PS50048"/>
    </source>
</evidence>
<keyword evidence="3" id="KW-0238">DNA-binding</keyword>
<evidence type="ECO:0000313" key="9">
    <source>
        <dbReference type="Proteomes" id="UP001203852"/>
    </source>
</evidence>
<dbReference type="Pfam" id="PF04082">
    <property type="entry name" value="Fungal_trans"/>
    <property type="match status" value="1"/>
</dbReference>